<dbReference type="RefSeq" id="WP_190950140.1">
    <property type="nucleotide sequence ID" value="NZ_JACJTC010000010.1"/>
</dbReference>
<dbReference type="Pfam" id="PF24113">
    <property type="entry name" value="DUF7387"/>
    <property type="match status" value="1"/>
</dbReference>
<dbReference type="Gene3D" id="3.30.160.250">
    <property type="match status" value="1"/>
</dbReference>
<comment type="caution">
    <text evidence="1">The sequence shown here is derived from an EMBL/GenBank/DDBJ whole genome shotgun (WGS) entry which is preliminary data.</text>
</comment>
<proteinExistence type="predicted"/>
<dbReference type="SUPFAM" id="SSF143100">
    <property type="entry name" value="TTHA1013/TTHA0281-like"/>
    <property type="match status" value="1"/>
</dbReference>
<organism evidence="1 2">
    <name type="scientific">Nostoc punctiforme FACHB-252</name>
    <dbReference type="NCBI Taxonomy" id="1357509"/>
    <lineage>
        <taxon>Bacteria</taxon>
        <taxon>Bacillati</taxon>
        <taxon>Cyanobacteriota</taxon>
        <taxon>Cyanophyceae</taxon>
        <taxon>Nostocales</taxon>
        <taxon>Nostocaceae</taxon>
        <taxon>Nostoc</taxon>
    </lineage>
</organism>
<name>A0ABR8HAN4_NOSPU</name>
<evidence type="ECO:0000313" key="1">
    <source>
        <dbReference type="EMBL" id="MBD2612669.1"/>
    </source>
</evidence>
<dbReference type="InterPro" id="IPR035069">
    <property type="entry name" value="TTHA1013/TTHA0281-like"/>
</dbReference>
<reference evidence="1 2" key="1">
    <citation type="journal article" date="2020" name="ISME J.">
        <title>Comparative genomics reveals insights into cyanobacterial evolution and habitat adaptation.</title>
        <authorList>
            <person name="Chen M.Y."/>
            <person name="Teng W.K."/>
            <person name="Zhao L."/>
            <person name="Hu C.X."/>
            <person name="Zhou Y.K."/>
            <person name="Han B.P."/>
            <person name="Song L.R."/>
            <person name="Shu W.S."/>
        </authorList>
    </citation>
    <scope>NUCLEOTIDE SEQUENCE [LARGE SCALE GENOMIC DNA]</scope>
    <source>
        <strain evidence="1 2">FACHB-252</strain>
    </source>
</reference>
<evidence type="ECO:0000313" key="2">
    <source>
        <dbReference type="Proteomes" id="UP000606396"/>
    </source>
</evidence>
<gene>
    <name evidence="1" type="ORF">H6G94_15555</name>
</gene>
<accession>A0ABR8HAN4</accession>
<dbReference type="InterPro" id="IPR055811">
    <property type="entry name" value="DUF7387"/>
</dbReference>
<dbReference type="EMBL" id="JACJTC010000010">
    <property type="protein sequence ID" value="MBD2612669.1"/>
    <property type="molecule type" value="Genomic_DNA"/>
</dbReference>
<protein>
    <submittedName>
        <fullName evidence="1">Type II toxin-antitoxin system HicB family antitoxin</fullName>
    </submittedName>
</protein>
<dbReference type="Proteomes" id="UP000606396">
    <property type="component" value="Unassembled WGS sequence"/>
</dbReference>
<keyword evidence="2" id="KW-1185">Reference proteome</keyword>
<sequence>MKQTFTASVWQEGNWFVAQCLEIDIASQGESEAEALANLSEALALHFEPPVATIIPQIKKLEVEINAA</sequence>